<gene>
    <name evidence="2" type="ORF">DERYTH_LOCUS25091</name>
</gene>
<reference evidence="2" key="1">
    <citation type="submission" date="2021-06" db="EMBL/GenBank/DDBJ databases">
        <authorList>
            <person name="Kallberg Y."/>
            <person name="Tangrot J."/>
            <person name="Rosling A."/>
        </authorList>
    </citation>
    <scope>NUCLEOTIDE SEQUENCE</scope>
    <source>
        <strain evidence="2">MA453B</strain>
    </source>
</reference>
<feature type="non-terminal residue" evidence="2">
    <location>
        <position position="125"/>
    </location>
</feature>
<dbReference type="AlphaFoldDB" id="A0A9N9K3S5"/>
<feature type="compositionally biased region" description="Basic and acidic residues" evidence="1">
    <location>
        <begin position="116"/>
        <end position="125"/>
    </location>
</feature>
<keyword evidence="3" id="KW-1185">Reference proteome</keyword>
<sequence>VMVFQSVSLQIKTLQNEPNIYDLPIAPAFGIFSTPVQDSSEPHGNSAIFRLKKGVYNSMNGKTTDLLVICKYNPNPKGRYSNVAKATHRQIVFSVAENSKSQLCDGTEPVKKKRKRDEELVKIAE</sequence>
<dbReference type="EMBL" id="CAJVPY010045041">
    <property type="protein sequence ID" value="CAG8809394.1"/>
    <property type="molecule type" value="Genomic_DNA"/>
</dbReference>
<comment type="caution">
    <text evidence="2">The sequence shown here is derived from an EMBL/GenBank/DDBJ whole genome shotgun (WGS) entry which is preliminary data.</text>
</comment>
<protein>
    <submittedName>
        <fullName evidence="2">23984_t:CDS:1</fullName>
    </submittedName>
</protein>
<evidence type="ECO:0000313" key="2">
    <source>
        <dbReference type="EMBL" id="CAG8809394.1"/>
    </source>
</evidence>
<evidence type="ECO:0000313" key="3">
    <source>
        <dbReference type="Proteomes" id="UP000789405"/>
    </source>
</evidence>
<accession>A0A9N9K3S5</accession>
<feature type="region of interest" description="Disordered" evidence="1">
    <location>
        <begin position="105"/>
        <end position="125"/>
    </location>
</feature>
<name>A0A9N9K3S5_9GLOM</name>
<dbReference type="OrthoDB" id="2358498at2759"/>
<proteinExistence type="predicted"/>
<feature type="non-terminal residue" evidence="2">
    <location>
        <position position="1"/>
    </location>
</feature>
<evidence type="ECO:0000256" key="1">
    <source>
        <dbReference type="SAM" id="MobiDB-lite"/>
    </source>
</evidence>
<organism evidence="2 3">
    <name type="scientific">Dentiscutata erythropus</name>
    <dbReference type="NCBI Taxonomy" id="1348616"/>
    <lineage>
        <taxon>Eukaryota</taxon>
        <taxon>Fungi</taxon>
        <taxon>Fungi incertae sedis</taxon>
        <taxon>Mucoromycota</taxon>
        <taxon>Glomeromycotina</taxon>
        <taxon>Glomeromycetes</taxon>
        <taxon>Diversisporales</taxon>
        <taxon>Gigasporaceae</taxon>
        <taxon>Dentiscutata</taxon>
    </lineage>
</organism>
<dbReference type="Proteomes" id="UP000789405">
    <property type="component" value="Unassembled WGS sequence"/>
</dbReference>